<dbReference type="EMBL" id="OC856193">
    <property type="protein sequence ID" value="CAD7623354.1"/>
    <property type="molecule type" value="Genomic_DNA"/>
</dbReference>
<organism evidence="10">
    <name type="scientific">Medioppia subpectinata</name>
    <dbReference type="NCBI Taxonomy" id="1979941"/>
    <lineage>
        <taxon>Eukaryota</taxon>
        <taxon>Metazoa</taxon>
        <taxon>Ecdysozoa</taxon>
        <taxon>Arthropoda</taxon>
        <taxon>Chelicerata</taxon>
        <taxon>Arachnida</taxon>
        <taxon>Acari</taxon>
        <taxon>Acariformes</taxon>
        <taxon>Sarcoptiformes</taxon>
        <taxon>Oribatida</taxon>
        <taxon>Brachypylina</taxon>
        <taxon>Oppioidea</taxon>
        <taxon>Oppiidae</taxon>
        <taxon>Medioppia</taxon>
    </lineage>
</organism>
<dbReference type="Proteomes" id="UP000759131">
    <property type="component" value="Unassembled WGS sequence"/>
</dbReference>
<evidence type="ECO:0000259" key="9">
    <source>
        <dbReference type="PROSITE" id="PS51845"/>
    </source>
</evidence>
<evidence type="ECO:0000256" key="7">
    <source>
        <dbReference type="PIRSR" id="PIRSR623088-3"/>
    </source>
</evidence>
<dbReference type="PROSITE" id="PS00126">
    <property type="entry name" value="PDEASE_I_1"/>
    <property type="match status" value="1"/>
</dbReference>
<dbReference type="PANTHER" id="PTHR11347">
    <property type="entry name" value="CYCLIC NUCLEOTIDE PHOSPHODIESTERASE"/>
    <property type="match status" value="1"/>
</dbReference>
<reference evidence="10" key="1">
    <citation type="submission" date="2020-11" db="EMBL/GenBank/DDBJ databases">
        <authorList>
            <person name="Tran Van P."/>
        </authorList>
    </citation>
    <scope>NUCLEOTIDE SEQUENCE</scope>
</reference>
<feature type="binding site" evidence="6">
    <location>
        <position position="583"/>
    </location>
    <ligand>
        <name>AMP</name>
        <dbReference type="ChEBI" id="CHEBI:456215"/>
    </ligand>
</feature>
<proteinExistence type="inferred from homology"/>
<dbReference type="InterPro" id="IPR036971">
    <property type="entry name" value="PDEase_catalytic_dom_sf"/>
</dbReference>
<feature type="domain" description="PDEase" evidence="9">
    <location>
        <begin position="311"/>
        <end position="613"/>
    </location>
</feature>
<dbReference type="EMBL" id="CAJPIZ010001618">
    <property type="protein sequence ID" value="CAG2103784.1"/>
    <property type="molecule type" value="Genomic_DNA"/>
</dbReference>
<feature type="binding site" evidence="6">
    <location>
        <position position="421"/>
    </location>
    <ligand>
        <name>AMP</name>
        <dbReference type="ChEBI" id="CHEBI:456215"/>
    </ligand>
</feature>
<feature type="binding site" evidence="7">
    <location>
        <position position="421"/>
    </location>
    <ligand>
        <name>Zn(2+)</name>
        <dbReference type="ChEBI" id="CHEBI:29105"/>
        <label>1</label>
    </ligand>
</feature>
<gene>
    <name evidence="10" type="ORF">OSB1V03_LOCUS3810</name>
</gene>
<evidence type="ECO:0000256" key="1">
    <source>
        <dbReference type="ARBA" id="ARBA00007648"/>
    </source>
</evidence>
<dbReference type="GO" id="GO:0004114">
    <property type="term" value="F:3',5'-cyclic-nucleotide phosphodiesterase activity"/>
    <property type="evidence" value="ECO:0007669"/>
    <property type="project" value="InterPro"/>
</dbReference>
<dbReference type="InterPro" id="IPR002073">
    <property type="entry name" value="PDEase_catalytic_dom"/>
</dbReference>
<feature type="binding site" evidence="7">
    <location>
        <position position="387"/>
    </location>
    <ligand>
        <name>Zn(2+)</name>
        <dbReference type="ChEBI" id="CHEBI:29105"/>
        <label>1</label>
    </ligand>
</feature>
<evidence type="ECO:0000256" key="2">
    <source>
        <dbReference type="ARBA" id="ARBA00022535"/>
    </source>
</evidence>
<name>A0A7R9KIC3_9ACAR</name>
<dbReference type="Gene3D" id="1.10.1300.10">
    <property type="entry name" value="3'5'-cyclic nucleotide phosphodiesterase, catalytic domain"/>
    <property type="match status" value="1"/>
</dbReference>
<dbReference type="InterPro" id="IPR003018">
    <property type="entry name" value="GAF"/>
</dbReference>
<feature type="binding site" evidence="7">
    <location>
        <position position="531"/>
    </location>
    <ligand>
        <name>Zn(2+)</name>
        <dbReference type="ChEBI" id="CHEBI:29105"/>
        <label>1</label>
    </ligand>
</feature>
<evidence type="ECO:0000313" key="11">
    <source>
        <dbReference type="Proteomes" id="UP000759131"/>
    </source>
</evidence>
<feature type="active site" description="Proton donor" evidence="5">
    <location>
        <position position="383"/>
    </location>
</feature>
<evidence type="ECO:0000256" key="3">
    <source>
        <dbReference type="ARBA" id="ARBA00022723"/>
    </source>
</evidence>
<evidence type="ECO:0000256" key="6">
    <source>
        <dbReference type="PIRSR" id="PIRSR623088-2"/>
    </source>
</evidence>
<dbReference type="GO" id="GO:0007165">
    <property type="term" value="P:signal transduction"/>
    <property type="evidence" value="ECO:0007669"/>
    <property type="project" value="InterPro"/>
</dbReference>
<feature type="binding site" evidence="7">
    <location>
        <position position="421"/>
    </location>
    <ligand>
        <name>Zn(2+)</name>
        <dbReference type="ChEBI" id="CHEBI:29105"/>
        <label>2</label>
    </ligand>
</feature>
<dbReference type="GO" id="GO:0046872">
    <property type="term" value="F:metal ion binding"/>
    <property type="evidence" value="ECO:0007669"/>
    <property type="project" value="UniProtKB-KW"/>
</dbReference>
<keyword evidence="11" id="KW-1185">Reference proteome</keyword>
<dbReference type="AlphaFoldDB" id="A0A7R9KIC3"/>
<dbReference type="FunFam" id="3.30.450.40:FF:000005">
    <property type="entry name" value="Phosphodiesterase"/>
    <property type="match status" value="1"/>
</dbReference>
<feature type="binding site" evidence="6">
    <location>
        <position position="531"/>
    </location>
    <ligand>
        <name>AMP</name>
        <dbReference type="ChEBI" id="CHEBI:456215"/>
    </ligand>
</feature>
<dbReference type="CDD" id="cd00077">
    <property type="entry name" value="HDc"/>
    <property type="match status" value="1"/>
</dbReference>
<evidence type="ECO:0000256" key="8">
    <source>
        <dbReference type="RuleBase" id="RU363067"/>
    </source>
</evidence>
<evidence type="ECO:0000256" key="4">
    <source>
        <dbReference type="ARBA" id="ARBA00022801"/>
    </source>
</evidence>
<dbReference type="SUPFAM" id="SSF109604">
    <property type="entry name" value="HD-domain/PDEase-like"/>
    <property type="match status" value="1"/>
</dbReference>
<dbReference type="SUPFAM" id="SSF55781">
    <property type="entry name" value="GAF domain-like"/>
    <property type="match status" value="2"/>
</dbReference>
<evidence type="ECO:0000313" key="10">
    <source>
        <dbReference type="EMBL" id="CAD7623354.1"/>
    </source>
</evidence>
<comment type="similarity">
    <text evidence="1 8">Belongs to the cyclic nucleotide phosphodiesterase family.</text>
</comment>
<sequence length="613" mass="69683">MELNQFENISRLANHNNVNNMDFTLALYASKAKKTIACCIDEYDSRFPNGVPKAPQSTSFALALPIVQSDNTLIGVLELYRKKGSPYFFEEDEEIANSYLVWGGVALHYAELYYNLSQQRKLNTFLLSVVRSVFQDMVNMDVVVSKILEYARNLVNADRTSLFLVDYAKNQLYAHIFDANDNKEADALKNEIRFPIGAGIAGYVAKTGEPLNIPNAYADERFNRSIDQKTGYTTKSLLCMPIFIEDKVIGVLQMVNKINDVFTKEDEDSFAVFATYCGLALDHARLYEKIHKSEEKYKVALEVLSYHNTCTNDELNTIKSRPLDSLPNETDPSFSPYTLSNDEKVLSSVKLIQSFSGVTKCEVDDIYRFTLTVRKNYRAVPYHNWTHGYSVAQTIYRLTWECDHFCPLEKFSFFVAGLCHDLDHRGTNNQFLVTSCASLAALYSTSPLEYHHFNQTVSILQQNGMNILKNMSSEDYKTVLANIKHYILATDMAKFFGTSKKLNTLATNGTFNWANPEHKLLLSSLAMNGADLNSTALPWAEARLKTKELFDEFYAMGDSERQAGREPIALMDRLKLDEQPRTQVEFLENVSIPCLKLVNQFLPEAQPYLDHSL</sequence>
<dbReference type="InterPro" id="IPR003607">
    <property type="entry name" value="HD/PDEase_dom"/>
</dbReference>
<dbReference type="SMART" id="SM00471">
    <property type="entry name" value="HDc"/>
    <property type="match status" value="1"/>
</dbReference>
<dbReference type="Pfam" id="PF00233">
    <property type="entry name" value="PDEase_I"/>
    <property type="match status" value="1"/>
</dbReference>
<protein>
    <recommendedName>
        <fullName evidence="8">Phosphodiesterase</fullName>
        <ecNumber evidence="8">3.1.4.-</ecNumber>
    </recommendedName>
</protein>
<accession>A0A7R9KIC3</accession>
<dbReference type="SMART" id="SM00065">
    <property type="entry name" value="GAF"/>
    <property type="match status" value="1"/>
</dbReference>
<dbReference type="PROSITE" id="PS51845">
    <property type="entry name" value="PDEASE_I_2"/>
    <property type="match status" value="1"/>
</dbReference>
<keyword evidence="2" id="KW-0140">cGMP</keyword>
<feature type="binding site" evidence="7">
    <location>
        <position position="420"/>
    </location>
    <ligand>
        <name>Zn(2+)</name>
        <dbReference type="ChEBI" id="CHEBI:29105"/>
        <label>1</label>
    </ligand>
</feature>
<keyword evidence="3 7" id="KW-0479">Metal-binding</keyword>
<dbReference type="InterPro" id="IPR023174">
    <property type="entry name" value="PDEase_CS"/>
</dbReference>
<dbReference type="InterPro" id="IPR029016">
    <property type="entry name" value="GAF-like_dom_sf"/>
</dbReference>
<dbReference type="Pfam" id="PF01590">
    <property type="entry name" value="GAF"/>
    <property type="match status" value="1"/>
</dbReference>
<dbReference type="Gene3D" id="3.30.450.40">
    <property type="match status" value="2"/>
</dbReference>
<dbReference type="OrthoDB" id="295473at2759"/>
<keyword evidence="4 8" id="KW-0378">Hydrolase</keyword>
<feature type="binding site" evidence="6">
    <location>
        <begin position="383"/>
        <end position="387"/>
    </location>
    <ligand>
        <name>AMP</name>
        <dbReference type="ChEBI" id="CHEBI:456215"/>
    </ligand>
</feature>
<dbReference type="EC" id="3.1.4.-" evidence="8"/>
<evidence type="ECO:0000256" key="5">
    <source>
        <dbReference type="PIRSR" id="PIRSR623088-1"/>
    </source>
</evidence>
<dbReference type="PRINTS" id="PR00387">
    <property type="entry name" value="PDIESTERASE1"/>
</dbReference>
<dbReference type="InterPro" id="IPR023088">
    <property type="entry name" value="PDEase"/>
</dbReference>
<comment type="cofactor">
    <cofactor evidence="8">
        <name>a divalent metal cation</name>
        <dbReference type="ChEBI" id="CHEBI:60240"/>
    </cofactor>
    <text evidence="8">Binds 2 divalent metal cations per subunit. Site 1 may preferentially bind zinc ions, while site 2 has a preference for magnesium and/or manganese ions.</text>
</comment>